<proteinExistence type="predicted"/>
<organism evidence="1">
    <name type="scientific">Pectobacterium phage Amona</name>
    <dbReference type="NCBI Taxonomy" id="3158137"/>
    <lineage>
        <taxon>Viruses</taxon>
        <taxon>Duplodnaviria</taxon>
        <taxon>Heunggongvirae</taxon>
        <taxon>Uroviricota</taxon>
        <taxon>Caudoviricetes</taxon>
    </lineage>
</organism>
<evidence type="ECO:0000313" key="1">
    <source>
        <dbReference type="EMBL" id="XDF89573.1"/>
    </source>
</evidence>
<reference evidence="1" key="1">
    <citation type="journal article" date="2024" name="Virus Res.">
        <title>A novel genus of Pectobacterium bacteriophages display broad host range by targeting several species of Danish soft rot isolates.</title>
        <authorList>
            <person name="Pedersen J.S."/>
            <person name="Carstens A.B."/>
            <person name="Rothgard M.M."/>
            <person name="Roy C."/>
            <person name="Viry A."/>
            <person name="Papudeshi B."/>
            <person name="Kot W."/>
            <person name="Hille F."/>
            <person name="Franz C.M.A.P."/>
            <person name="Edwards R."/>
            <person name="Hansen L.H."/>
        </authorList>
    </citation>
    <scope>NUCLEOTIDE SEQUENCE</scope>
</reference>
<name>A0AB39ABI6_9CAUD</name>
<protein>
    <submittedName>
        <fullName evidence="1">Uncharacterized protein</fullName>
    </submittedName>
</protein>
<gene>
    <name evidence="1" type="ORF">CVQSGQUC_CDS0068</name>
</gene>
<dbReference type="EMBL" id="PQ008971">
    <property type="protein sequence ID" value="XDF89573.1"/>
    <property type="molecule type" value="Genomic_DNA"/>
</dbReference>
<sequence>MARLSAWGTVYAYSPHSYPRFPTGFIDEMGLTMWIYESRF</sequence>
<reference evidence="1" key="2">
    <citation type="submission" date="2024-07" db="EMBL/GenBank/DDBJ databases">
        <authorList>
            <person name="Pedersen J.S."/>
            <person name="Mulbjerg M.R."/>
            <person name="Carstens A.B."/>
            <person name="Hansen L.H."/>
        </authorList>
    </citation>
    <scope>NUCLEOTIDE SEQUENCE</scope>
</reference>
<accession>A0AB39ABI6</accession>